<comment type="similarity">
    <text evidence="2 8">Belongs to the MLO family.</text>
</comment>
<evidence type="ECO:0000256" key="5">
    <source>
        <dbReference type="ARBA" id="ARBA00022989"/>
    </source>
</evidence>
<dbReference type="Pfam" id="PF03094">
    <property type="entry name" value="Mlo"/>
    <property type="match status" value="1"/>
</dbReference>
<feature type="transmembrane region" description="Helical" evidence="9">
    <location>
        <begin position="17"/>
        <end position="38"/>
    </location>
</feature>
<dbReference type="PANTHER" id="PTHR31942:SF83">
    <property type="entry name" value="MLO-LIKE PROTEIN"/>
    <property type="match status" value="1"/>
</dbReference>
<comment type="function">
    <text evidence="8">May be involved in modulation of pathogen defense and leaf cell death.</text>
</comment>
<evidence type="ECO:0000256" key="6">
    <source>
        <dbReference type="ARBA" id="ARBA00023136"/>
    </source>
</evidence>
<keyword evidence="8" id="KW-0112">Calmodulin-binding</keyword>
<evidence type="ECO:0000256" key="2">
    <source>
        <dbReference type="ARBA" id="ARBA00006574"/>
    </source>
</evidence>
<dbReference type="Proteomes" id="UP001231189">
    <property type="component" value="Unassembled WGS sequence"/>
</dbReference>
<feature type="transmembrane region" description="Helical" evidence="9">
    <location>
        <begin position="59"/>
        <end position="76"/>
    </location>
</feature>
<comment type="caution">
    <text evidence="10">The sequence shown here is derived from an EMBL/GenBank/DDBJ whole genome shotgun (WGS) entry which is preliminary data.</text>
</comment>
<gene>
    <name evidence="8" type="primary">MLO</name>
    <name evidence="10" type="ORF">QYE76_023044</name>
</gene>
<evidence type="ECO:0000313" key="11">
    <source>
        <dbReference type="Proteomes" id="UP001231189"/>
    </source>
</evidence>
<evidence type="ECO:0000256" key="3">
    <source>
        <dbReference type="ARBA" id="ARBA00022692"/>
    </source>
</evidence>
<organism evidence="10 11">
    <name type="scientific">Lolium multiflorum</name>
    <name type="common">Italian ryegrass</name>
    <name type="synonym">Lolium perenne subsp. multiflorum</name>
    <dbReference type="NCBI Taxonomy" id="4521"/>
    <lineage>
        <taxon>Eukaryota</taxon>
        <taxon>Viridiplantae</taxon>
        <taxon>Streptophyta</taxon>
        <taxon>Embryophyta</taxon>
        <taxon>Tracheophyta</taxon>
        <taxon>Spermatophyta</taxon>
        <taxon>Magnoliopsida</taxon>
        <taxon>Liliopsida</taxon>
        <taxon>Poales</taxon>
        <taxon>Poaceae</taxon>
        <taxon>BOP clade</taxon>
        <taxon>Pooideae</taxon>
        <taxon>Poodae</taxon>
        <taxon>Poeae</taxon>
        <taxon>Poeae Chloroplast Group 2 (Poeae type)</taxon>
        <taxon>Loliodinae</taxon>
        <taxon>Loliinae</taxon>
        <taxon>Lolium</taxon>
    </lineage>
</organism>
<evidence type="ECO:0000313" key="10">
    <source>
        <dbReference type="EMBL" id="KAK1617527.1"/>
    </source>
</evidence>
<comment type="domain">
    <text evidence="8">The C-terminus contains a calmodulin-binding domain, which binds calmodulin in a calcium-dependent fashion.</text>
</comment>
<feature type="transmembrane region" description="Helical" evidence="9">
    <location>
        <begin position="397"/>
        <end position="418"/>
    </location>
</feature>
<dbReference type="GO" id="GO:0016020">
    <property type="term" value="C:membrane"/>
    <property type="evidence" value="ECO:0007669"/>
    <property type="project" value="UniProtKB-SubCell"/>
</dbReference>
<reference evidence="10" key="1">
    <citation type="submission" date="2023-07" db="EMBL/GenBank/DDBJ databases">
        <title>A chromosome-level genome assembly of Lolium multiflorum.</title>
        <authorList>
            <person name="Chen Y."/>
            <person name="Copetti D."/>
            <person name="Kolliker R."/>
            <person name="Studer B."/>
        </authorList>
    </citation>
    <scope>NUCLEOTIDE SEQUENCE</scope>
    <source>
        <strain evidence="10">02402/16</strain>
        <tissue evidence="10">Leaf</tissue>
    </source>
</reference>
<dbReference type="InterPro" id="IPR004326">
    <property type="entry name" value="Mlo"/>
</dbReference>
<keyword evidence="6 8" id="KW-0472">Membrane</keyword>
<dbReference type="GO" id="GO:0005516">
    <property type="term" value="F:calmodulin binding"/>
    <property type="evidence" value="ECO:0007669"/>
    <property type="project" value="UniProtKB-KW"/>
</dbReference>
<dbReference type="GO" id="GO:0006952">
    <property type="term" value="P:defense response"/>
    <property type="evidence" value="ECO:0007669"/>
    <property type="project" value="UniProtKB-KW"/>
</dbReference>
<name>A0AAD8RAN7_LOLMU</name>
<comment type="subcellular location">
    <subcellularLocation>
        <location evidence="1 8">Membrane</location>
        <topology evidence="1 8">Multi-pass membrane protein</topology>
    </subcellularLocation>
</comment>
<evidence type="ECO:0000256" key="9">
    <source>
        <dbReference type="SAM" id="Phobius"/>
    </source>
</evidence>
<keyword evidence="7 8" id="KW-0568">Pathogenesis-related protein</keyword>
<feature type="transmembrane region" description="Helical" evidence="9">
    <location>
        <begin position="149"/>
        <end position="170"/>
    </location>
</feature>
<keyword evidence="11" id="KW-1185">Reference proteome</keyword>
<dbReference type="AlphaFoldDB" id="A0AAD8RAN7"/>
<dbReference type="EMBL" id="JAUUTY010000006">
    <property type="protein sequence ID" value="KAK1617527.1"/>
    <property type="molecule type" value="Genomic_DNA"/>
</dbReference>
<feature type="transmembrane region" description="Helical" evidence="9">
    <location>
        <begin position="354"/>
        <end position="377"/>
    </location>
</feature>
<evidence type="ECO:0000256" key="1">
    <source>
        <dbReference type="ARBA" id="ARBA00004141"/>
    </source>
</evidence>
<protein>
    <recommendedName>
        <fullName evidence="8">MLO-like protein</fullName>
    </recommendedName>
</protein>
<keyword evidence="3 8" id="KW-0812">Transmembrane</keyword>
<proteinExistence type="inferred from homology"/>
<feature type="transmembrane region" description="Helical" evidence="9">
    <location>
        <begin position="296"/>
        <end position="313"/>
    </location>
</feature>
<keyword evidence="4 8" id="KW-0611">Plant defense</keyword>
<dbReference type="PANTHER" id="PTHR31942">
    <property type="entry name" value="MLO-LIKE PROTEIN 1"/>
    <property type="match status" value="1"/>
</dbReference>
<feature type="transmembrane region" description="Helical" evidence="9">
    <location>
        <begin position="273"/>
        <end position="290"/>
    </location>
</feature>
<keyword evidence="5 8" id="KW-1133">Transmembrane helix</keyword>
<accession>A0AAD8RAN7</accession>
<evidence type="ECO:0000256" key="7">
    <source>
        <dbReference type="ARBA" id="ARBA00023265"/>
    </source>
</evidence>
<evidence type="ECO:0000256" key="4">
    <source>
        <dbReference type="ARBA" id="ARBA00022821"/>
    </source>
</evidence>
<evidence type="ECO:0000256" key="8">
    <source>
        <dbReference type="RuleBase" id="RU280816"/>
    </source>
</evidence>
<sequence length="486" mass="55754">MAGGGGKARPLEFTPTWIVAAVCSIIVIISLIFERLLHRLGKRLMRSRKKPLYEALLKVKEELMLLGFISLLLNVLQGPMGRWCVNPDIMRHLLPCKPPPRASRKTEHLGDAVFTGARRLLAGGGGDSEGYCMEKGKVPLLSAEAIHQLHIFIFVLAVTHFVLSAITVLLGMAQTRNWRHWETKIQENDADASQMIKHVQEFKFIQDHFRGHRKRWRTVGWMRSFFKQFYGSVTEEDYTVMRLGFIMKHCSGNPKFKFYNYMIRALEVDFKKVVGISWYLWAMLMIFLLLNVQGWYVYIWISLVPFIMLLVVGSKMEHIITELAYEVAQKHTAVRGNLVVSPSDDFFWFRRPKLVLLLIHIVLFQNAFEIAFFFWLLVTYGFKSCIMGNQAYAITRVVISVLSQLLCGYITLPLYAIVSHMGNSFKKSVFDDNVTEGLAAWAEKARRRRTTVYATNSPTIEANSGEIQLQNTRDTSLVEQGTTRLV</sequence>